<dbReference type="PANTHER" id="PTHR20855">
    <property type="entry name" value="ADIPOR/PROGESTIN RECEPTOR-RELATED"/>
    <property type="match status" value="1"/>
</dbReference>
<feature type="region of interest" description="Disordered" evidence="7">
    <location>
        <begin position="1"/>
        <end position="33"/>
    </location>
</feature>
<dbReference type="GO" id="GO:0046872">
    <property type="term" value="F:metal ion binding"/>
    <property type="evidence" value="ECO:0007669"/>
    <property type="project" value="UniProtKB-KW"/>
</dbReference>
<gene>
    <name evidence="9" type="primary">Paqr5b</name>
    <name evidence="9" type="ORF">GTO96_0006129</name>
</gene>
<evidence type="ECO:0000256" key="6">
    <source>
        <dbReference type="PIRSR" id="PIRSR604254-1"/>
    </source>
</evidence>
<keyword evidence="6" id="KW-0862">Zinc</keyword>
<evidence type="ECO:0000313" key="9">
    <source>
        <dbReference type="EMBL" id="KAG2471155.1"/>
    </source>
</evidence>
<feature type="transmembrane region" description="Helical" evidence="8">
    <location>
        <begin position="242"/>
        <end position="262"/>
    </location>
</feature>
<feature type="transmembrane region" description="Helical" evidence="8">
    <location>
        <begin position="374"/>
        <end position="395"/>
    </location>
</feature>
<evidence type="ECO:0000256" key="1">
    <source>
        <dbReference type="ARBA" id="ARBA00004141"/>
    </source>
</evidence>
<keyword evidence="6" id="KW-0479">Metal-binding</keyword>
<dbReference type="Pfam" id="PF03006">
    <property type="entry name" value="HlyIII"/>
    <property type="match status" value="1"/>
</dbReference>
<feature type="binding site" evidence="6">
    <location>
        <position position="445"/>
    </location>
    <ligand>
        <name>Zn(2+)</name>
        <dbReference type="ChEBI" id="CHEBI:29105"/>
    </ligand>
</feature>
<reference evidence="9 10" key="1">
    <citation type="journal article" date="2021" name="Cell">
        <title>Tracing the genetic footprints of vertebrate landing in non-teleost ray-finned fishes.</title>
        <authorList>
            <person name="Bi X."/>
            <person name="Wang K."/>
            <person name="Yang L."/>
            <person name="Pan H."/>
            <person name="Jiang H."/>
            <person name="Wei Q."/>
            <person name="Fang M."/>
            <person name="Yu H."/>
            <person name="Zhu C."/>
            <person name="Cai Y."/>
            <person name="He Y."/>
            <person name="Gan X."/>
            <person name="Zeng H."/>
            <person name="Yu D."/>
            <person name="Zhu Y."/>
            <person name="Jiang H."/>
            <person name="Qiu Q."/>
            <person name="Yang H."/>
            <person name="Zhang Y.E."/>
            <person name="Wang W."/>
            <person name="Zhu M."/>
            <person name="He S."/>
            <person name="Zhang G."/>
        </authorList>
    </citation>
    <scope>NUCLEOTIDE SEQUENCE [LARGE SCALE GENOMIC DNA]</scope>
    <source>
        <strain evidence="9">Bchr_013</strain>
    </source>
</reference>
<organism evidence="9 10">
    <name type="scientific">Polypterus senegalus</name>
    <name type="common">Senegal bichir</name>
    <dbReference type="NCBI Taxonomy" id="55291"/>
    <lineage>
        <taxon>Eukaryota</taxon>
        <taxon>Metazoa</taxon>
        <taxon>Chordata</taxon>
        <taxon>Craniata</taxon>
        <taxon>Vertebrata</taxon>
        <taxon>Euteleostomi</taxon>
        <taxon>Actinopterygii</taxon>
        <taxon>Polypteriformes</taxon>
        <taxon>Polypteridae</taxon>
        <taxon>Polypterus</taxon>
    </lineage>
</organism>
<comment type="similarity">
    <text evidence="2">Belongs to the ADIPOR family.</text>
</comment>
<feature type="non-terminal residue" evidence="9">
    <location>
        <position position="1"/>
    </location>
</feature>
<feature type="transmembrane region" description="Helical" evidence="8">
    <location>
        <begin position="410"/>
        <end position="426"/>
    </location>
</feature>
<feature type="non-terminal residue" evidence="9">
    <location>
        <position position="521"/>
    </location>
</feature>
<evidence type="ECO:0000313" key="10">
    <source>
        <dbReference type="Proteomes" id="UP000886611"/>
    </source>
</evidence>
<dbReference type="EMBL" id="JAATIS010000094">
    <property type="protein sequence ID" value="KAG2471155.1"/>
    <property type="molecule type" value="Genomic_DNA"/>
</dbReference>
<feature type="transmembrane region" description="Helical" evidence="8">
    <location>
        <begin position="306"/>
        <end position="327"/>
    </location>
</feature>
<feature type="transmembrane region" description="Helical" evidence="8">
    <location>
        <begin position="274"/>
        <end position="294"/>
    </location>
</feature>
<evidence type="ECO:0000256" key="8">
    <source>
        <dbReference type="SAM" id="Phobius"/>
    </source>
</evidence>
<keyword evidence="3 8" id="KW-0812">Transmembrane</keyword>
<protein>
    <submittedName>
        <fullName evidence="9">MPRGB protein</fullName>
    </submittedName>
</protein>
<proteinExistence type="inferred from homology"/>
<evidence type="ECO:0000256" key="5">
    <source>
        <dbReference type="ARBA" id="ARBA00023136"/>
    </source>
</evidence>
<keyword evidence="4 8" id="KW-1133">Transmembrane helix</keyword>
<evidence type="ECO:0000256" key="3">
    <source>
        <dbReference type="ARBA" id="ARBA00022692"/>
    </source>
</evidence>
<dbReference type="GO" id="GO:0016020">
    <property type="term" value="C:membrane"/>
    <property type="evidence" value="ECO:0007669"/>
    <property type="project" value="UniProtKB-SubCell"/>
</dbReference>
<comment type="subcellular location">
    <subcellularLocation>
        <location evidence="1">Membrane</location>
        <topology evidence="1">Multi-pass membrane protein</topology>
    </subcellularLocation>
</comment>
<keyword evidence="5 8" id="KW-0472">Membrane</keyword>
<evidence type="ECO:0000256" key="2">
    <source>
        <dbReference type="ARBA" id="ARBA00007018"/>
    </source>
</evidence>
<evidence type="ECO:0000256" key="4">
    <source>
        <dbReference type="ARBA" id="ARBA00022989"/>
    </source>
</evidence>
<dbReference type="GO" id="GO:0038023">
    <property type="term" value="F:signaling receptor activity"/>
    <property type="evidence" value="ECO:0007669"/>
    <property type="project" value="TreeGrafter"/>
</dbReference>
<dbReference type="PANTHER" id="PTHR20855:SF38">
    <property type="entry name" value="MEMBRANE PROGESTIN RECEPTOR GAMMA"/>
    <property type="match status" value="1"/>
</dbReference>
<comment type="caution">
    <text evidence="9">The sequence shown here is derived from an EMBL/GenBank/DDBJ whole genome shotgun (WGS) entry which is preliminary data.</text>
</comment>
<dbReference type="AlphaFoldDB" id="A0A8X7XL32"/>
<dbReference type="InterPro" id="IPR004254">
    <property type="entry name" value="AdipoR/HlyIII-related"/>
</dbReference>
<evidence type="ECO:0000256" key="7">
    <source>
        <dbReference type="SAM" id="MobiDB-lite"/>
    </source>
</evidence>
<feature type="binding site" evidence="6">
    <location>
        <position position="449"/>
    </location>
    <ligand>
        <name>Zn(2+)</name>
        <dbReference type="ChEBI" id="CHEBI:29105"/>
    </ligand>
</feature>
<name>A0A8X7XL32_POLSE</name>
<dbReference type="Proteomes" id="UP000886611">
    <property type="component" value="Unassembled WGS sequence"/>
</dbReference>
<feature type="binding site" evidence="6">
    <location>
        <position position="292"/>
    </location>
    <ligand>
        <name>Zn(2+)</name>
        <dbReference type="ChEBI" id="CHEBI:29105"/>
    </ligand>
</feature>
<sequence>MGKKVAGRRTPVRESESRLDSNAAGRRAPEECLADSRRGQIEAVAPAEQFGGAAVTCSGVNWPLKEAESWKAVLSPSVSALAAGEGTQVLVRLEPDVAGDQRATGPELHLLAGRLPCCGARMGEAGELPSKPVPAALNQPWSGLSKQVTWIMEHISSETGLEFEPKITLEDISGRKVKPQLLRFSIPRDNLEFYKTKCCQADRMSGLVFHEDSILDGYRHPQSSAFSCILSVFQLTNETLNIWTHFLPTWYFLWKLIAYVYTLDVFTEPYLWPLIVYLVSCCIYPFTSSCAHTFSSMSPRARHICFFFDYGALSLYSLGSAIAYSTYSVPDKLVSSMFHSCYVPIAVCNTVVCTGLSCYSRIPEIERPRFSKVLRVLAFAFPYLFDNIPIFYRIFLCSGEGCTNNETNALHYQHIMLAFLTAFLFVTHLPERLAPGCFDYVGHSHQLFHMCAVIGTHFQMEAVIMDMNLRHTWLMSNAPPVTFAWTIGAALVCITLSLLLILIFSLPHFWSPFSSKNDKTT</sequence>
<keyword evidence="10" id="KW-1185">Reference proteome</keyword>
<accession>A0A8X7XL32</accession>
<feature type="transmembrane region" description="Helical" evidence="8">
    <location>
        <begin position="485"/>
        <end position="506"/>
    </location>
</feature>
<feature type="transmembrane region" description="Helical" evidence="8">
    <location>
        <begin position="342"/>
        <end position="362"/>
    </location>
</feature>